<dbReference type="Proteomes" id="UP001285441">
    <property type="component" value="Unassembled WGS sequence"/>
</dbReference>
<name>A0AAE0P835_9PEZI</name>
<organism evidence="1 2">
    <name type="scientific">Podospora didyma</name>
    <dbReference type="NCBI Taxonomy" id="330526"/>
    <lineage>
        <taxon>Eukaryota</taxon>
        <taxon>Fungi</taxon>
        <taxon>Dikarya</taxon>
        <taxon>Ascomycota</taxon>
        <taxon>Pezizomycotina</taxon>
        <taxon>Sordariomycetes</taxon>
        <taxon>Sordariomycetidae</taxon>
        <taxon>Sordariales</taxon>
        <taxon>Podosporaceae</taxon>
        <taxon>Podospora</taxon>
    </lineage>
</organism>
<dbReference type="PROSITE" id="PS51257">
    <property type="entry name" value="PROKAR_LIPOPROTEIN"/>
    <property type="match status" value="1"/>
</dbReference>
<proteinExistence type="predicted"/>
<accession>A0AAE0P835</accession>
<reference evidence="1" key="2">
    <citation type="submission" date="2023-06" db="EMBL/GenBank/DDBJ databases">
        <authorList>
            <consortium name="Lawrence Berkeley National Laboratory"/>
            <person name="Haridas S."/>
            <person name="Hensen N."/>
            <person name="Bonometti L."/>
            <person name="Westerberg I."/>
            <person name="Brannstrom I.O."/>
            <person name="Guillou S."/>
            <person name="Cros-Aarteil S."/>
            <person name="Calhoun S."/>
            <person name="Kuo A."/>
            <person name="Mondo S."/>
            <person name="Pangilinan J."/>
            <person name="Riley R."/>
            <person name="LaButti K."/>
            <person name="Andreopoulos B."/>
            <person name="Lipzen A."/>
            <person name="Chen C."/>
            <person name="Yanf M."/>
            <person name="Daum C."/>
            <person name="Ng V."/>
            <person name="Clum A."/>
            <person name="Steindorff A."/>
            <person name="Ohm R."/>
            <person name="Martin F."/>
            <person name="Silar P."/>
            <person name="Natvig D."/>
            <person name="Lalanne C."/>
            <person name="Gautier V."/>
            <person name="Ament-velasquez S.L."/>
            <person name="Kruys A."/>
            <person name="Hutchinson M.I."/>
            <person name="Powell A.J."/>
            <person name="Barry K."/>
            <person name="Miller A.N."/>
            <person name="Grigoriev I.V."/>
            <person name="Debuchy R."/>
            <person name="Gladieux P."/>
            <person name="Thoren M.H."/>
            <person name="Johannesson H."/>
        </authorList>
    </citation>
    <scope>NUCLEOTIDE SEQUENCE</scope>
    <source>
        <strain evidence="1">CBS 232.78</strain>
    </source>
</reference>
<sequence>MYHSRLHTIRVELAPLWQIKKYYISIVCLLASACPEHLHCQEPGVGVSVQTRKARLFSLSLFPQPSPSVASSPALPTRNSFTWVRVRSRSRTLALPRFKCFPCQVCMRDDTSMAWVRVGFCPHFLPASSIPCVCAIFGTSPNKRERAIDKLGLMDMSKIISRMQWTFGSAELSALSHSFPISY</sequence>
<evidence type="ECO:0000313" key="1">
    <source>
        <dbReference type="EMBL" id="KAK3395118.1"/>
    </source>
</evidence>
<evidence type="ECO:0000313" key="2">
    <source>
        <dbReference type="Proteomes" id="UP001285441"/>
    </source>
</evidence>
<keyword evidence="2" id="KW-1185">Reference proteome</keyword>
<reference evidence="1" key="1">
    <citation type="journal article" date="2023" name="Mol. Phylogenet. Evol.">
        <title>Genome-scale phylogeny and comparative genomics of the fungal order Sordariales.</title>
        <authorList>
            <person name="Hensen N."/>
            <person name="Bonometti L."/>
            <person name="Westerberg I."/>
            <person name="Brannstrom I.O."/>
            <person name="Guillou S."/>
            <person name="Cros-Aarteil S."/>
            <person name="Calhoun S."/>
            <person name="Haridas S."/>
            <person name="Kuo A."/>
            <person name="Mondo S."/>
            <person name="Pangilinan J."/>
            <person name="Riley R."/>
            <person name="LaButti K."/>
            <person name="Andreopoulos B."/>
            <person name="Lipzen A."/>
            <person name="Chen C."/>
            <person name="Yan M."/>
            <person name="Daum C."/>
            <person name="Ng V."/>
            <person name="Clum A."/>
            <person name="Steindorff A."/>
            <person name="Ohm R.A."/>
            <person name="Martin F."/>
            <person name="Silar P."/>
            <person name="Natvig D.O."/>
            <person name="Lalanne C."/>
            <person name="Gautier V."/>
            <person name="Ament-Velasquez S.L."/>
            <person name="Kruys A."/>
            <person name="Hutchinson M.I."/>
            <person name="Powell A.J."/>
            <person name="Barry K."/>
            <person name="Miller A.N."/>
            <person name="Grigoriev I.V."/>
            <person name="Debuchy R."/>
            <person name="Gladieux P."/>
            <person name="Hiltunen Thoren M."/>
            <person name="Johannesson H."/>
        </authorList>
    </citation>
    <scope>NUCLEOTIDE SEQUENCE</scope>
    <source>
        <strain evidence="1">CBS 232.78</strain>
    </source>
</reference>
<dbReference type="EMBL" id="JAULSW010000001">
    <property type="protein sequence ID" value="KAK3395118.1"/>
    <property type="molecule type" value="Genomic_DNA"/>
</dbReference>
<gene>
    <name evidence="1" type="ORF">B0H63DRAFT_64239</name>
</gene>
<protein>
    <submittedName>
        <fullName evidence="1">Uncharacterized protein</fullName>
    </submittedName>
</protein>
<comment type="caution">
    <text evidence="1">The sequence shown here is derived from an EMBL/GenBank/DDBJ whole genome shotgun (WGS) entry which is preliminary data.</text>
</comment>
<dbReference type="AlphaFoldDB" id="A0AAE0P835"/>